<evidence type="ECO:0000256" key="3">
    <source>
        <dbReference type="ARBA" id="ARBA00038054"/>
    </source>
</evidence>
<dbReference type="GO" id="GO:0010181">
    <property type="term" value="F:FMN binding"/>
    <property type="evidence" value="ECO:0007669"/>
    <property type="project" value="InterPro"/>
</dbReference>
<dbReference type="AlphaFoldDB" id="A0AAE3IAJ8"/>
<dbReference type="Proteomes" id="UP001208186">
    <property type="component" value="Unassembled WGS sequence"/>
</dbReference>
<evidence type="ECO:0000259" key="4">
    <source>
        <dbReference type="SMART" id="SM00903"/>
    </source>
</evidence>
<feature type="domain" description="Flavin reductase like" evidence="4">
    <location>
        <begin position="21"/>
        <end position="165"/>
    </location>
</feature>
<dbReference type="InterPro" id="IPR052174">
    <property type="entry name" value="Flavoredoxin"/>
</dbReference>
<keyword evidence="7" id="KW-1185">Reference proteome</keyword>
<dbReference type="RefSeq" id="WP_315908183.1">
    <property type="nucleotide sequence ID" value="NZ_JAOPKC010000003.1"/>
</dbReference>
<comment type="caution">
    <text evidence="6">The sequence shown here is derived from an EMBL/GenBank/DDBJ whole genome shotgun (WGS) entry which is preliminary data.</text>
</comment>
<dbReference type="PANTHER" id="PTHR43567">
    <property type="entry name" value="FLAVOREDOXIN-RELATED-RELATED"/>
    <property type="match status" value="1"/>
</dbReference>
<dbReference type="Proteomes" id="UP001209746">
    <property type="component" value="Unassembled WGS sequence"/>
</dbReference>
<proteinExistence type="inferred from homology"/>
<dbReference type="PANTHER" id="PTHR43567:SF1">
    <property type="entry name" value="FLAVOREDOXIN"/>
    <property type="match status" value="1"/>
</dbReference>
<evidence type="ECO:0000256" key="1">
    <source>
        <dbReference type="ARBA" id="ARBA00001917"/>
    </source>
</evidence>
<dbReference type="Gene3D" id="2.30.110.10">
    <property type="entry name" value="Electron Transport, Fmn-binding Protein, Chain A"/>
    <property type="match status" value="1"/>
</dbReference>
<dbReference type="SMART" id="SM00903">
    <property type="entry name" value="Flavin_Reduct"/>
    <property type="match status" value="1"/>
</dbReference>
<evidence type="ECO:0000313" key="5">
    <source>
        <dbReference type="EMBL" id="MCU4717417.1"/>
    </source>
</evidence>
<evidence type="ECO:0000313" key="7">
    <source>
        <dbReference type="Proteomes" id="UP001208186"/>
    </source>
</evidence>
<dbReference type="EMBL" id="JAOPKC010000003">
    <property type="protein sequence ID" value="MCU4717417.1"/>
    <property type="molecule type" value="Genomic_DNA"/>
</dbReference>
<evidence type="ECO:0000313" key="6">
    <source>
        <dbReference type="EMBL" id="MCU4726581.1"/>
    </source>
</evidence>
<name>A0AAE3IAJ8_9EURY</name>
<protein>
    <submittedName>
        <fullName evidence="6">Flavin reductase family protein</fullName>
    </submittedName>
</protein>
<accession>A0AAE3IAJ8</accession>
<dbReference type="InterPro" id="IPR002563">
    <property type="entry name" value="Flavin_Rdtase-like_dom"/>
</dbReference>
<evidence type="ECO:0000256" key="2">
    <source>
        <dbReference type="ARBA" id="ARBA00022630"/>
    </source>
</evidence>
<sequence>MESLDRSEAFEEISAHDSKSLFKPKVVSLVVTNSPETGPNLMTASWWMLAGYNPLRYQLAVSHKTHTHEIIEQSGEFVLAAPSTGMIDAVAVAGQVSGRDVDKLEYLDLDTVPGKHVDVPLLADAVGNIECSVLDSFTFENCTYYFAEVETAHVTRGGLDGRVLSLDDADVLAYMGSDWADGDEETKSRYYAELSGDDLRRYPGESVRNALPDTEQSE</sequence>
<dbReference type="Pfam" id="PF01613">
    <property type="entry name" value="Flavin_Reduct"/>
    <property type="match status" value="1"/>
</dbReference>
<keyword evidence="2" id="KW-0285">Flavoprotein</keyword>
<comment type="cofactor">
    <cofactor evidence="1">
        <name>FMN</name>
        <dbReference type="ChEBI" id="CHEBI:58210"/>
    </cofactor>
</comment>
<evidence type="ECO:0000313" key="8">
    <source>
        <dbReference type="Proteomes" id="UP001209746"/>
    </source>
</evidence>
<dbReference type="EMBL" id="JAOPKD010000004">
    <property type="protein sequence ID" value="MCU4726581.1"/>
    <property type="molecule type" value="Genomic_DNA"/>
</dbReference>
<organism evidence="6 8">
    <name type="scientific">Halapricum hydrolyticum</name>
    <dbReference type="NCBI Taxonomy" id="2979991"/>
    <lineage>
        <taxon>Archaea</taxon>
        <taxon>Methanobacteriati</taxon>
        <taxon>Methanobacteriota</taxon>
        <taxon>Stenosarchaea group</taxon>
        <taxon>Halobacteria</taxon>
        <taxon>Halobacteriales</taxon>
        <taxon>Haloarculaceae</taxon>
        <taxon>Halapricum</taxon>
    </lineage>
</organism>
<comment type="similarity">
    <text evidence="3">Belongs to the flavoredoxin family.</text>
</comment>
<dbReference type="InterPro" id="IPR012349">
    <property type="entry name" value="Split_barrel_FMN-bd"/>
</dbReference>
<dbReference type="SUPFAM" id="SSF50475">
    <property type="entry name" value="FMN-binding split barrel"/>
    <property type="match status" value="1"/>
</dbReference>
<reference evidence="6" key="1">
    <citation type="submission" date="2023-02" db="EMBL/GenBank/DDBJ databases">
        <title>Enrichment on poylsaccharides allowed isolation of novel metabolic and taxonomic groups of Haloarchaea.</title>
        <authorList>
            <person name="Sorokin D.Y."/>
            <person name="Elcheninov A.G."/>
            <person name="Khizhniak T.V."/>
            <person name="Kolganova T.V."/>
            <person name="Kublanov I.V."/>
        </authorList>
    </citation>
    <scope>NUCLEOTIDE SEQUENCE</scope>
    <source>
        <strain evidence="5 7">HArc-curdl5-1</strain>
        <strain evidence="6">HArc-curdl7</strain>
    </source>
</reference>
<gene>
    <name evidence="6" type="ORF">OB914_06325</name>
    <name evidence="5" type="ORF">OB916_04990</name>
</gene>